<evidence type="ECO:0000256" key="2">
    <source>
        <dbReference type="ARBA" id="ARBA00035662"/>
    </source>
</evidence>
<evidence type="ECO:0000313" key="5">
    <source>
        <dbReference type="Proteomes" id="UP000044841"/>
    </source>
</evidence>
<dbReference type="Proteomes" id="UP000044841">
    <property type="component" value="Unassembled WGS sequence"/>
</dbReference>
<gene>
    <name evidence="4" type="ORF">RSOLAG22IIIB_13042</name>
</gene>
<proteinExistence type="inferred from homology"/>
<feature type="domain" description="Tetrapyrrole methylase" evidence="3">
    <location>
        <begin position="15"/>
        <end position="204"/>
    </location>
</feature>
<evidence type="ECO:0000313" key="4">
    <source>
        <dbReference type="EMBL" id="CUA78287.1"/>
    </source>
</evidence>
<dbReference type="CDD" id="cd19916">
    <property type="entry name" value="OphMA_like"/>
    <property type="match status" value="1"/>
</dbReference>
<dbReference type="Gene3D" id="3.40.1010.10">
    <property type="entry name" value="Cobalt-precorrin-4 Transmethylase, Domain 1"/>
    <property type="match status" value="1"/>
</dbReference>
<protein>
    <recommendedName>
        <fullName evidence="3">Tetrapyrrole methylase domain-containing protein</fullName>
    </recommendedName>
</protein>
<dbReference type="InterPro" id="IPR014777">
    <property type="entry name" value="4pyrrole_Mease_sub1"/>
</dbReference>
<dbReference type="Pfam" id="PF00590">
    <property type="entry name" value="TP_methylase"/>
    <property type="match status" value="1"/>
</dbReference>
<dbReference type="GO" id="GO:0008168">
    <property type="term" value="F:methyltransferase activity"/>
    <property type="evidence" value="ECO:0007669"/>
    <property type="project" value="InterPro"/>
</dbReference>
<reference evidence="4 5" key="1">
    <citation type="submission" date="2015-07" db="EMBL/GenBank/DDBJ databases">
        <authorList>
            <person name="Noorani M."/>
        </authorList>
    </citation>
    <scope>NUCLEOTIDE SEQUENCE [LARGE SCALE GENOMIC DNA]</scope>
    <source>
        <strain evidence="4">BBA 69670</strain>
    </source>
</reference>
<accession>A0A0K6GI33</accession>
<evidence type="ECO:0000259" key="3">
    <source>
        <dbReference type="Pfam" id="PF00590"/>
    </source>
</evidence>
<sequence length="406" mass="44155">MSPTGNSTISKSGSLIIAGSGIASVAQMTLETVAHLKHADKVFYLVNDPVTEAFIKEHNSEASDLLVFYDKAKPRYHSYVEMTEVMLREVRAGHKVLGIFYGHPGVFVHPSHRAITIAREEGYEAKMLPGVSAEDYMFADLGFDPCVFGCMSSEATELIAHNRSLDTSVHNIIWQVGGIGVGTLEYEKSKFHLLVDRLERDFGPNHKVVHYIGAIRMTPQANSAMVVYTIEELRNPEIAKFIGSASSLYVPPRDIAPVHEPSATKLGLPPVLTGILAASPKWVGSRFVCEATSGKLENDIISKLDQHVPPAHYKALRATPAMKKFMIDLALEPKLQEAYKASPEKSVASVNGLTEIEKHALLYGLDSPISKVMSRSSPAEPTKESLEAVALLGDAIMHITAAGVAV</sequence>
<dbReference type="InterPro" id="IPR000878">
    <property type="entry name" value="4pyrrol_Mease"/>
</dbReference>
<evidence type="ECO:0000256" key="1">
    <source>
        <dbReference type="ARBA" id="ARBA00022481"/>
    </source>
</evidence>
<dbReference type="AlphaFoldDB" id="A0A0K6GI33"/>
<dbReference type="EMBL" id="CYGV01001970">
    <property type="protein sequence ID" value="CUA78287.1"/>
    <property type="molecule type" value="Genomic_DNA"/>
</dbReference>
<name>A0A0K6GI33_9AGAM</name>
<comment type="similarity">
    <text evidence="2">In the N-terminal section; belongs to the precorrin methyltransferase family.</text>
</comment>
<dbReference type="InterPro" id="IPR035996">
    <property type="entry name" value="4pyrrol_Methylase_sf"/>
</dbReference>
<keyword evidence="1" id="KW-0488">Methylation</keyword>
<organism evidence="4 5">
    <name type="scientific">Rhizoctonia solani</name>
    <dbReference type="NCBI Taxonomy" id="456999"/>
    <lineage>
        <taxon>Eukaryota</taxon>
        <taxon>Fungi</taxon>
        <taxon>Dikarya</taxon>
        <taxon>Basidiomycota</taxon>
        <taxon>Agaricomycotina</taxon>
        <taxon>Agaricomycetes</taxon>
        <taxon>Cantharellales</taxon>
        <taxon>Ceratobasidiaceae</taxon>
        <taxon>Rhizoctonia</taxon>
    </lineage>
</organism>
<keyword evidence="5" id="KW-1185">Reference proteome</keyword>
<dbReference type="SUPFAM" id="SSF53790">
    <property type="entry name" value="Tetrapyrrole methylase"/>
    <property type="match status" value="1"/>
</dbReference>